<protein>
    <submittedName>
        <fullName evidence="2">Uncharacterized protein</fullName>
    </submittedName>
</protein>
<dbReference type="Gene3D" id="2.170.15.10">
    <property type="entry name" value="Proaerolysin, chain A, domain 3"/>
    <property type="match status" value="1"/>
</dbReference>
<reference evidence="2" key="1">
    <citation type="submission" date="2020-11" db="EMBL/GenBank/DDBJ databases">
        <authorList>
            <person name="Tran Van P."/>
        </authorList>
    </citation>
    <scope>NUCLEOTIDE SEQUENCE</scope>
</reference>
<feature type="compositionally biased region" description="Low complexity" evidence="1">
    <location>
        <begin position="22"/>
        <end position="42"/>
    </location>
</feature>
<proteinExistence type="predicted"/>
<dbReference type="AlphaFoldDB" id="A0A7R9G9X0"/>
<organism evidence="2">
    <name type="scientific">Notodromas monacha</name>
    <dbReference type="NCBI Taxonomy" id="399045"/>
    <lineage>
        <taxon>Eukaryota</taxon>
        <taxon>Metazoa</taxon>
        <taxon>Ecdysozoa</taxon>
        <taxon>Arthropoda</taxon>
        <taxon>Crustacea</taxon>
        <taxon>Oligostraca</taxon>
        <taxon>Ostracoda</taxon>
        <taxon>Podocopa</taxon>
        <taxon>Podocopida</taxon>
        <taxon>Cypridocopina</taxon>
        <taxon>Cypridoidea</taxon>
        <taxon>Cyprididae</taxon>
        <taxon>Notodromas</taxon>
    </lineage>
</organism>
<keyword evidence="3" id="KW-1185">Reference proteome</keyword>
<evidence type="ECO:0000313" key="2">
    <source>
        <dbReference type="EMBL" id="CAD7274556.1"/>
    </source>
</evidence>
<dbReference type="Proteomes" id="UP000678499">
    <property type="component" value="Unassembled WGS sequence"/>
</dbReference>
<gene>
    <name evidence="2" type="ORF">NMOB1V02_LOCUS2386</name>
</gene>
<dbReference type="PANTHER" id="PTHR31649:SF1">
    <property type="entry name" value="FARNESOIC ACID O-METHYL TRANSFERASE DOMAIN-CONTAINING PROTEIN"/>
    <property type="match status" value="1"/>
</dbReference>
<dbReference type="EMBL" id="OA882305">
    <property type="protein sequence ID" value="CAD7274556.1"/>
    <property type="molecule type" value="Genomic_DNA"/>
</dbReference>
<evidence type="ECO:0000313" key="3">
    <source>
        <dbReference type="Proteomes" id="UP000678499"/>
    </source>
</evidence>
<accession>A0A7R9G9X0</accession>
<name>A0A7R9G9X0_9CRUS</name>
<dbReference type="EMBL" id="CAJPEX010000268">
    <property type="protein sequence ID" value="CAG0914708.1"/>
    <property type="molecule type" value="Genomic_DNA"/>
</dbReference>
<dbReference type="PANTHER" id="PTHR31649">
    <property type="entry name" value="AGAP009604-PA"/>
    <property type="match status" value="1"/>
</dbReference>
<feature type="compositionally biased region" description="Basic and acidic residues" evidence="1">
    <location>
        <begin position="1"/>
        <end position="15"/>
    </location>
</feature>
<dbReference type="OrthoDB" id="428159at2759"/>
<feature type="region of interest" description="Disordered" evidence="1">
    <location>
        <begin position="1"/>
        <end position="45"/>
    </location>
</feature>
<evidence type="ECO:0000256" key="1">
    <source>
        <dbReference type="SAM" id="MobiDB-lite"/>
    </source>
</evidence>
<sequence length="628" mass="68061">MSAPRERDGQRKESCTDDDDSSSSSSTAMSMSTTTTAASKATWQTSPDVPSAAMLWHDDEPGGQVASSALHWEPVHDLADFSFAVEAGGSHSSWQFVCRARQDGEWVPGRGTSRRICLVPSRGKETVHTSFQASGYHLIRSEMKLCPESVEKVQGTGRRLHLTSRLILALPVSFLSTCLLLLSSSSSTAMSMSTTTTAASKATWQTSPDVPSAAMLWHDDEPGGQVASSALHWEPVHDLADFSFAVEAGGSHSSWQFVCRARQDGEWVPGRGTSRRICLVPSRGKETVHTSFQASGYHLIVLVSPELSANTRWVSFKTPSKIPEGALVSEGFNIVRQGDPDSELGVSIGRYNASKGADIVLRSPRASNKNNQDPTSFSDDDTTEVLVELEPVKYQLTNLAFQTPPSPAGFPPIHEESVVLAHDVLENPTRESLSLNVDIPYEYEESLRISGVVGTKPGVSTVFDIRSPLELMGGQRVYLRDFGFFGRGWGETVTRQFSNMAAAFVDDVLPGTSVAVSVLGRLGVFQLPFTGSLRATYGDGSTITRLASSATISSRIVEDDTHLHDEDQQQEDADQEPRDKFVVQRRAASSASPSSIISNSVDSVADYVKLSVWTTAFFGVVGFVVRGR</sequence>